<protein>
    <submittedName>
        <fullName evidence="7">Multidrug MFS transporter</fullName>
    </submittedName>
</protein>
<keyword evidence="8" id="KW-1185">Reference proteome</keyword>
<evidence type="ECO:0000259" key="6">
    <source>
        <dbReference type="Pfam" id="PF06441"/>
    </source>
</evidence>
<keyword evidence="3" id="KW-0378">Hydrolase</keyword>
<evidence type="ECO:0000256" key="5">
    <source>
        <dbReference type="SAM" id="SignalP"/>
    </source>
</evidence>
<dbReference type="InterPro" id="IPR000639">
    <property type="entry name" value="Epox_hydrolase-like"/>
</dbReference>
<feature type="domain" description="Epoxide hydrolase N-terminal" evidence="6">
    <location>
        <begin position="35"/>
        <end position="139"/>
    </location>
</feature>
<dbReference type="GO" id="GO:0004301">
    <property type="term" value="F:epoxide hydrolase activity"/>
    <property type="evidence" value="ECO:0007669"/>
    <property type="project" value="TreeGrafter"/>
</dbReference>
<evidence type="ECO:0000313" key="8">
    <source>
        <dbReference type="Proteomes" id="UP000033393"/>
    </source>
</evidence>
<name>A0A0F0GPX8_LENAE</name>
<reference evidence="7 8" key="1">
    <citation type="submission" date="2015-02" db="EMBL/GenBank/DDBJ databases">
        <authorList>
            <person name="Ju K.-S."/>
            <person name="Doroghazi J.R."/>
            <person name="Metcalf W."/>
        </authorList>
    </citation>
    <scope>NUCLEOTIDE SEQUENCE [LARGE SCALE GENOMIC DNA]</scope>
    <source>
        <strain evidence="7 8">NRRL B-16140</strain>
    </source>
</reference>
<feature type="non-terminal residue" evidence="7">
    <location>
        <position position="414"/>
    </location>
</feature>
<dbReference type="Gene3D" id="3.40.50.1820">
    <property type="entry name" value="alpha/beta hydrolase"/>
    <property type="match status" value="1"/>
</dbReference>
<gene>
    <name evidence="7" type="ORF">UK23_26565</name>
</gene>
<comment type="caution">
    <text evidence="7">The sequence shown here is derived from an EMBL/GenBank/DDBJ whole genome shotgun (WGS) entry which is preliminary data.</text>
</comment>
<sequence>MSNEPSRRRFLSASAAAAVTFGLLKAGPAQAAGEIRPFRVRIPEREVAEMRRRVSQTRWPDPETVTDLSQGAPQRTLRALARYWAQEYDWRTTEAKLNALPQFMTEIDGLDIHFLHIRSKHENALPVLVSHGWPGSVIEQLKIIGPLTDPTAHGGKPSDAFHLVIPSMPGYGFSGKPTTPGWGPDRIARTWIELMERLGYDRYVAQGGDWGALIVDLMAMRKPAGLLGVHTNLPGAVPVEIDNAARAGAPQPPGLAGDEIKAWNDVSFRYAKGQNYARIMATRAQTLTGFADSPVGLASFMIDHNLASLALIARAFDGHRESLSRQDVVENISLYWLTNTAISAARLYWESKYSVIAAKGVTLPVAVSVFPDEVYQAPHSWAARAYPNLIHYNRVAAGGHFAAWEQPQILASEL</sequence>
<keyword evidence="5" id="KW-0732">Signal</keyword>
<comment type="similarity">
    <text evidence="1">Belongs to the peptidase S33 family.</text>
</comment>
<dbReference type="AlphaFoldDB" id="A0A0F0GPX8"/>
<dbReference type="InterPro" id="IPR029058">
    <property type="entry name" value="AB_hydrolase_fold"/>
</dbReference>
<dbReference type="PANTHER" id="PTHR21661">
    <property type="entry name" value="EPOXIDE HYDROLASE 1-RELATED"/>
    <property type="match status" value="1"/>
</dbReference>
<organism evidence="7 8">
    <name type="scientific">Lentzea aerocolonigenes</name>
    <name type="common">Lechevalieria aerocolonigenes</name>
    <name type="synonym">Saccharothrix aerocolonigenes</name>
    <dbReference type="NCBI Taxonomy" id="68170"/>
    <lineage>
        <taxon>Bacteria</taxon>
        <taxon>Bacillati</taxon>
        <taxon>Actinomycetota</taxon>
        <taxon>Actinomycetes</taxon>
        <taxon>Pseudonocardiales</taxon>
        <taxon>Pseudonocardiaceae</taxon>
        <taxon>Lentzea</taxon>
    </lineage>
</organism>
<keyword evidence="2" id="KW-0058">Aromatic hydrocarbons catabolism</keyword>
<feature type="active site" description="Proton acceptor" evidence="4">
    <location>
        <position position="400"/>
    </location>
</feature>
<dbReference type="PROSITE" id="PS51318">
    <property type="entry name" value="TAT"/>
    <property type="match status" value="1"/>
</dbReference>
<dbReference type="Pfam" id="PF06441">
    <property type="entry name" value="EHN"/>
    <property type="match status" value="1"/>
</dbReference>
<dbReference type="GO" id="GO:0097176">
    <property type="term" value="P:epoxide metabolic process"/>
    <property type="evidence" value="ECO:0007669"/>
    <property type="project" value="TreeGrafter"/>
</dbReference>
<dbReference type="PATRIC" id="fig|68170.10.peg.6870"/>
<dbReference type="PIRSF" id="PIRSF001112">
    <property type="entry name" value="Epoxide_hydrolase"/>
    <property type="match status" value="1"/>
</dbReference>
<dbReference type="PRINTS" id="PR00412">
    <property type="entry name" value="EPOXHYDRLASE"/>
</dbReference>
<dbReference type="SUPFAM" id="SSF53474">
    <property type="entry name" value="alpha/beta-Hydrolases"/>
    <property type="match status" value="1"/>
</dbReference>
<dbReference type="InterPro" id="IPR016292">
    <property type="entry name" value="Epoxide_hydrolase"/>
</dbReference>
<feature type="active site" description="Nucleophile" evidence="4">
    <location>
        <position position="209"/>
    </location>
</feature>
<evidence type="ECO:0000256" key="1">
    <source>
        <dbReference type="ARBA" id="ARBA00010088"/>
    </source>
</evidence>
<evidence type="ECO:0000256" key="2">
    <source>
        <dbReference type="ARBA" id="ARBA00022797"/>
    </source>
</evidence>
<dbReference type="Proteomes" id="UP000033393">
    <property type="component" value="Unassembled WGS sequence"/>
</dbReference>
<accession>A0A0F0GPX8</accession>
<dbReference type="OrthoDB" id="27092at2"/>
<dbReference type="PANTHER" id="PTHR21661:SF35">
    <property type="entry name" value="EPOXIDE HYDROLASE"/>
    <property type="match status" value="1"/>
</dbReference>
<evidence type="ECO:0000256" key="3">
    <source>
        <dbReference type="ARBA" id="ARBA00022801"/>
    </source>
</evidence>
<proteinExistence type="inferred from homology"/>
<dbReference type="RefSeq" id="WP_045314362.1">
    <property type="nucleotide sequence ID" value="NZ_JYJG01000214.1"/>
</dbReference>
<evidence type="ECO:0000313" key="7">
    <source>
        <dbReference type="EMBL" id="KJK45375.1"/>
    </source>
</evidence>
<feature type="signal peptide" evidence="5">
    <location>
        <begin position="1"/>
        <end position="31"/>
    </location>
</feature>
<dbReference type="InterPro" id="IPR010497">
    <property type="entry name" value="Epoxide_hydro_N"/>
</dbReference>
<dbReference type="InterPro" id="IPR006311">
    <property type="entry name" value="TAT_signal"/>
</dbReference>
<feature type="active site" description="Proton donor" evidence="4">
    <location>
        <position position="348"/>
    </location>
</feature>
<dbReference type="EMBL" id="JYJG01000214">
    <property type="protein sequence ID" value="KJK45375.1"/>
    <property type="molecule type" value="Genomic_DNA"/>
</dbReference>
<feature type="chain" id="PRO_5002441108" evidence="5">
    <location>
        <begin position="32"/>
        <end position="414"/>
    </location>
</feature>
<evidence type="ECO:0000256" key="4">
    <source>
        <dbReference type="PIRSR" id="PIRSR001112-1"/>
    </source>
</evidence>